<sequence>MLDSSLLPVSLRTSAAVAGAFIIGAYVLFGTPTDITSRRRRKKDVIPGLANIGNSCFLNALVQSLASCPLFISWLRSKYSSTCPPLVSALHNLLQVLNNEDGGEGDACAGQVLGALRGHGWVISSEEQDTHELFHVLTSTIDDELTTASSVASLLDVAWLDVSCLTLLQEGVAMKADSWQHTNTGNAITDNSTGPKECLLPNTQGDGIFSKWNGVLKDDSQSNEHSQISKDMDTQPESKVGVEEGDAQETKESSCDIVRCSGGSVKQDSGDDMQIPNCDNTDIKESFENKTLTNHVPNSCDIEKDSSEAAALMPVMENLTLSCDKSESSSEDTTGMRKFPSGVLVSSRCPNSDSMGGWRSRGDQHDIPFRGYLASQLQCTFCGYKNPAQWTSFESLSLSLPPVPWGEVALTELLDAYITPEKVTDVSCDGCSRRAHTLVKTTFTKQLTIGKLPDCLCFHIKRTVWLENGSAIKRRDHLTFPEFLVMDPYTYTTSITSQGDKKVVSGKQDQASNISSALGNRYQHMISTTSVSQDTTSSYQESNPPMAISRVRFEQLYRLRSVIVHVGDVFCGHFVTYRLGPIGSRARNRWFYTSDLLVREANLEEVQKANAYMILYEKVI</sequence>
<feature type="compositionally biased region" description="Basic and acidic residues" evidence="8">
    <location>
        <begin position="218"/>
        <end position="233"/>
    </location>
</feature>
<dbReference type="Pfam" id="PF00443">
    <property type="entry name" value="UCH"/>
    <property type="match status" value="1"/>
</dbReference>
<evidence type="ECO:0000313" key="12">
    <source>
        <dbReference type="Proteomes" id="UP001292094"/>
    </source>
</evidence>
<dbReference type="InterPro" id="IPR050164">
    <property type="entry name" value="Peptidase_C19"/>
</dbReference>
<evidence type="ECO:0000256" key="8">
    <source>
        <dbReference type="SAM" id="MobiDB-lite"/>
    </source>
</evidence>
<dbReference type="EC" id="3.4.19.12" evidence="7"/>
<feature type="transmembrane region" description="Helical" evidence="9">
    <location>
        <begin position="49"/>
        <end position="75"/>
    </location>
</feature>
<proteinExistence type="inferred from homology"/>
<feature type="transmembrane region" description="Helical" evidence="9">
    <location>
        <begin position="6"/>
        <end position="29"/>
    </location>
</feature>
<dbReference type="InterPro" id="IPR028889">
    <property type="entry name" value="USP"/>
</dbReference>
<dbReference type="InterPro" id="IPR018200">
    <property type="entry name" value="USP_CS"/>
</dbReference>
<dbReference type="PROSITE" id="PS00973">
    <property type="entry name" value="USP_2"/>
    <property type="match status" value="1"/>
</dbReference>
<keyword evidence="6 7" id="KW-0788">Thiol protease</keyword>
<dbReference type="EMBL" id="JAWZYT010006020">
    <property type="protein sequence ID" value="KAK4289021.1"/>
    <property type="molecule type" value="Genomic_DNA"/>
</dbReference>
<dbReference type="GO" id="GO:0005634">
    <property type="term" value="C:nucleus"/>
    <property type="evidence" value="ECO:0007669"/>
    <property type="project" value="TreeGrafter"/>
</dbReference>
<dbReference type="PROSITE" id="PS50235">
    <property type="entry name" value="USP_3"/>
    <property type="match status" value="1"/>
</dbReference>
<gene>
    <name evidence="11" type="ORF">Pmani_037988</name>
</gene>
<feature type="region of interest" description="Disordered" evidence="8">
    <location>
        <begin position="218"/>
        <end position="254"/>
    </location>
</feature>
<keyword evidence="9" id="KW-1133">Transmembrane helix</keyword>
<feature type="domain" description="USP" evidence="10">
    <location>
        <begin position="47"/>
        <end position="619"/>
    </location>
</feature>
<evidence type="ECO:0000313" key="11">
    <source>
        <dbReference type="EMBL" id="KAK4289021.1"/>
    </source>
</evidence>
<dbReference type="PANTHER" id="PTHR24006:SF888">
    <property type="entry name" value="UBIQUITIN CARBOXYL-TERMINAL HYDROLASE 30"/>
    <property type="match status" value="1"/>
</dbReference>
<evidence type="ECO:0000256" key="7">
    <source>
        <dbReference type="RuleBase" id="RU366025"/>
    </source>
</evidence>
<evidence type="ECO:0000256" key="1">
    <source>
        <dbReference type="ARBA" id="ARBA00000707"/>
    </source>
</evidence>
<comment type="catalytic activity">
    <reaction evidence="1 7">
        <text>Thiol-dependent hydrolysis of ester, thioester, amide, peptide and isopeptide bonds formed by the C-terminal Gly of ubiquitin (a 76-residue protein attached to proteins as an intracellular targeting signal).</text>
        <dbReference type="EC" id="3.4.19.12"/>
    </reaction>
</comment>
<evidence type="ECO:0000256" key="3">
    <source>
        <dbReference type="ARBA" id="ARBA00022670"/>
    </source>
</evidence>
<dbReference type="SUPFAM" id="SSF54001">
    <property type="entry name" value="Cysteine proteinases"/>
    <property type="match status" value="1"/>
</dbReference>
<evidence type="ECO:0000259" key="10">
    <source>
        <dbReference type="PROSITE" id="PS50235"/>
    </source>
</evidence>
<dbReference type="GO" id="GO:0006508">
    <property type="term" value="P:proteolysis"/>
    <property type="evidence" value="ECO:0007669"/>
    <property type="project" value="UniProtKB-KW"/>
</dbReference>
<keyword evidence="9" id="KW-0812">Transmembrane</keyword>
<dbReference type="GO" id="GO:0004843">
    <property type="term" value="F:cysteine-type deubiquitinase activity"/>
    <property type="evidence" value="ECO:0007669"/>
    <property type="project" value="UniProtKB-UniRule"/>
</dbReference>
<comment type="similarity">
    <text evidence="2 7">Belongs to the peptidase C19 family.</text>
</comment>
<organism evidence="11 12">
    <name type="scientific">Petrolisthes manimaculis</name>
    <dbReference type="NCBI Taxonomy" id="1843537"/>
    <lineage>
        <taxon>Eukaryota</taxon>
        <taxon>Metazoa</taxon>
        <taxon>Ecdysozoa</taxon>
        <taxon>Arthropoda</taxon>
        <taxon>Crustacea</taxon>
        <taxon>Multicrustacea</taxon>
        <taxon>Malacostraca</taxon>
        <taxon>Eumalacostraca</taxon>
        <taxon>Eucarida</taxon>
        <taxon>Decapoda</taxon>
        <taxon>Pleocyemata</taxon>
        <taxon>Anomura</taxon>
        <taxon>Galatheoidea</taxon>
        <taxon>Porcellanidae</taxon>
        <taxon>Petrolisthes</taxon>
    </lineage>
</organism>
<dbReference type="GO" id="GO:0005829">
    <property type="term" value="C:cytosol"/>
    <property type="evidence" value="ECO:0007669"/>
    <property type="project" value="TreeGrafter"/>
</dbReference>
<evidence type="ECO:0000256" key="9">
    <source>
        <dbReference type="SAM" id="Phobius"/>
    </source>
</evidence>
<dbReference type="InterPro" id="IPR038765">
    <property type="entry name" value="Papain-like_cys_pep_sf"/>
</dbReference>
<accession>A0AAE1NHY8</accession>
<keyword evidence="9" id="KW-0472">Membrane</keyword>
<protein>
    <recommendedName>
        <fullName evidence="7">Ubiquitin carboxyl-terminal hydrolase</fullName>
        <ecNumber evidence="7">3.4.19.12</ecNumber>
    </recommendedName>
</protein>
<name>A0AAE1NHY8_9EUCA</name>
<dbReference type="PROSITE" id="PS00972">
    <property type="entry name" value="USP_1"/>
    <property type="match status" value="1"/>
</dbReference>
<comment type="caution">
    <text evidence="11">The sequence shown here is derived from an EMBL/GenBank/DDBJ whole genome shotgun (WGS) entry which is preliminary data.</text>
</comment>
<reference evidence="11" key="1">
    <citation type="submission" date="2023-11" db="EMBL/GenBank/DDBJ databases">
        <title>Genome assemblies of two species of porcelain crab, Petrolisthes cinctipes and Petrolisthes manimaculis (Anomura: Porcellanidae).</title>
        <authorList>
            <person name="Angst P."/>
        </authorList>
    </citation>
    <scope>NUCLEOTIDE SEQUENCE</scope>
    <source>
        <strain evidence="11">PB745_02</strain>
        <tissue evidence="11">Gill</tissue>
    </source>
</reference>
<keyword evidence="5 7" id="KW-0378">Hydrolase</keyword>
<dbReference type="GO" id="GO:0016579">
    <property type="term" value="P:protein deubiquitination"/>
    <property type="evidence" value="ECO:0007669"/>
    <property type="project" value="InterPro"/>
</dbReference>
<dbReference type="Proteomes" id="UP001292094">
    <property type="component" value="Unassembled WGS sequence"/>
</dbReference>
<dbReference type="PANTHER" id="PTHR24006">
    <property type="entry name" value="UBIQUITIN CARBOXYL-TERMINAL HYDROLASE"/>
    <property type="match status" value="1"/>
</dbReference>
<keyword evidence="12" id="KW-1185">Reference proteome</keyword>
<evidence type="ECO:0000256" key="2">
    <source>
        <dbReference type="ARBA" id="ARBA00009085"/>
    </source>
</evidence>
<keyword evidence="3 7" id="KW-0645">Protease</keyword>
<dbReference type="CDD" id="cd02257">
    <property type="entry name" value="Peptidase_C19"/>
    <property type="match status" value="1"/>
</dbReference>
<dbReference type="AlphaFoldDB" id="A0AAE1NHY8"/>
<keyword evidence="4 7" id="KW-0833">Ubl conjugation pathway</keyword>
<evidence type="ECO:0000256" key="4">
    <source>
        <dbReference type="ARBA" id="ARBA00022786"/>
    </source>
</evidence>
<dbReference type="InterPro" id="IPR001394">
    <property type="entry name" value="Peptidase_C19_UCH"/>
</dbReference>
<evidence type="ECO:0000256" key="5">
    <source>
        <dbReference type="ARBA" id="ARBA00022801"/>
    </source>
</evidence>
<evidence type="ECO:0000256" key="6">
    <source>
        <dbReference type="ARBA" id="ARBA00022807"/>
    </source>
</evidence>
<dbReference type="Gene3D" id="3.90.70.10">
    <property type="entry name" value="Cysteine proteinases"/>
    <property type="match status" value="2"/>
</dbReference>